<dbReference type="InterPro" id="IPR007359">
    <property type="entry name" value="SigmaE_reg_RseC_MucC"/>
</dbReference>
<keyword evidence="1" id="KW-0472">Membrane</keyword>
<keyword evidence="1" id="KW-0812">Transmembrane</keyword>
<dbReference type="PANTHER" id="PTHR35867">
    <property type="entry name" value="PROTEIN RSEC"/>
    <property type="match status" value="1"/>
</dbReference>
<dbReference type="Proteomes" id="UP000265926">
    <property type="component" value="Unassembled WGS sequence"/>
</dbReference>
<organism evidence="2 3">
    <name type="scientific">Maribellus luteus</name>
    <dbReference type="NCBI Taxonomy" id="2305463"/>
    <lineage>
        <taxon>Bacteria</taxon>
        <taxon>Pseudomonadati</taxon>
        <taxon>Bacteroidota</taxon>
        <taxon>Bacteroidia</taxon>
        <taxon>Marinilabiliales</taxon>
        <taxon>Prolixibacteraceae</taxon>
        <taxon>Maribellus</taxon>
    </lineage>
</organism>
<evidence type="ECO:0000313" key="2">
    <source>
        <dbReference type="EMBL" id="RIJ47227.1"/>
    </source>
</evidence>
<dbReference type="OrthoDB" id="1120636at2"/>
<evidence type="ECO:0000313" key="3">
    <source>
        <dbReference type="Proteomes" id="UP000265926"/>
    </source>
</evidence>
<dbReference type="AlphaFoldDB" id="A0A399SYY8"/>
<feature type="transmembrane region" description="Helical" evidence="1">
    <location>
        <begin position="109"/>
        <end position="128"/>
    </location>
</feature>
<protein>
    <submittedName>
        <fullName evidence="2">Fis family transcriptional regulator</fullName>
    </submittedName>
</protein>
<comment type="caution">
    <text evidence="2">The sequence shown here is derived from an EMBL/GenBank/DDBJ whole genome shotgun (WGS) entry which is preliminary data.</text>
</comment>
<evidence type="ECO:0000256" key="1">
    <source>
        <dbReference type="SAM" id="Phobius"/>
    </source>
</evidence>
<reference evidence="2 3" key="1">
    <citation type="submission" date="2018-08" db="EMBL/GenBank/DDBJ databases">
        <title>Pallidiluteibacterium maritimus gen. nov., sp. nov., isolated from coastal sediment.</title>
        <authorList>
            <person name="Zhou L.Y."/>
        </authorList>
    </citation>
    <scope>NUCLEOTIDE SEQUENCE [LARGE SCALE GENOMIC DNA]</scope>
    <source>
        <strain evidence="2 3">XSD2</strain>
    </source>
</reference>
<accession>A0A399SYY8</accession>
<gene>
    <name evidence="2" type="ORF">D1614_15840</name>
</gene>
<feature type="transmembrane region" description="Helical" evidence="1">
    <location>
        <begin position="81"/>
        <end position="103"/>
    </location>
</feature>
<proteinExistence type="predicted"/>
<keyword evidence="3" id="KW-1185">Reference proteome</keyword>
<sequence>MAKLKATTTDIRHKGFVKEVNNNSLIVTIINQSACSSCHAKGACTVADYQDKEIEITDFKGAYKPGQEVTILFKESKGFTALLWGYVVPFLLVLLTLIVMQSLTGNELQSGLVSLAILIPYYITLYFFRHLLKKIFKFELEETD</sequence>
<name>A0A399SYY8_9BACT</name>
<dbReference type="Pfam" id="PF04246">
    <property type="entry name" value="RseC_MucC"/>
    <property type="match status" value="1"/>
</dbReference>
<dbReference type="PANTHER" id="PTHR35867:SF1">
    <property type="entry name" value="PROTEIN RSEC"/>
    <property type="match status" value="1"/>
</dbReference>
<keyword evidence="1" id="KW-1133">Transmembrane helix</keyword>
<dbReference type="EMBL" id="QWGR01000009">
    <property type="protein sequence ID" value="RIJ47227.1"/>
    <property type="molecule type" value="Genomic_DNA"/>
</dbReference>